<dbReference type="AlphaFoldDB" id="X1QJG1"/>
<reference evidence="1" key="1">
    <citation type="journal article" date="2014" name="Front. Microbiol.">
        <title>High frequency of phylogenetically diverse reductive dehalogenase-homologous genes in deep subseafloor sedimentary metagenomes.</title>
        <authorList>
            <person name="Kawai M."/>
            <person name="Futagami T."/>
            <person name="Toyoda A."/>
            <person name="Takaki Y."/>
            <person name="Nishi S."/>
            <person name="Hori S."/>
            <person name="Arai W."/>
            <person name="Tsubouchi T."/>
            <person name="Morono Y."/>
            <person name="Uchiyama I."/>
            <person name="Ito T."/>
            <person name="Fujiyama A."/>
            <person name="Inagaki F."/>
            <person name="Takami H."/>
        </authorList>
    </citation>
    <scope>NUCLEOTIDE SEQUENCE</scope>
    <source>
        <strain evidence="1">Expedition CK06-06</strain>
    </source>
</reference>
<dbReference type="SUPFAM" id="SSF52518">
    <property type="entry name" value="Thiamin diphosphate-binding fold (THDP-binding)"/>
    <property type="match status" value="1"/>
</dbReference>
<comment type="caution">
    <text evidence="1">The sequence shown here is derived from an EMBL/GenBank/DDBJ whole genome shotgun (WGS) entry which is preliminary data.</text>
</comment>
<evidence type="ECO:0000313" key="1">
    <source>
        <dbReference type="EMBL" id="GAI51140.1"/>
    </source>
</evidence>
<evidence type="ECO:0008006" key="2">
    <source>
        <dbReference type="Google" id="ProtNLM"/>
    </source>
</evidence>
<name>X1QJG1_9ZZZZ</name>
<protein>
    <recommendedName>
        <fullName evidence="2">Thiamine pyrophosphate enzyme TPP-binding domain-containing protein</fullName>
    </recommendedName>
</protein>
<sequence length="54" mass="5903">MKKVFGRPESLTDVPFTYCPGCHHGTAHRLVAEVLDEFGIREKTIGICPVGCSV</sequence>
<dbReference type="EMBL" id="BARV01033521">
    <property type="protein sequence ID" value="GAI51140.1"/>
    <property type="molecule type" value="Genomic_DNA"/>
</dbReference>
<organism evidence="1">
    <name type="scientific">marine sediment metagenome</name>
    <dbReference type="NCBI Taxonomy" id="412755"/>
    <lineage>
        <taxon>unclassified sequences</taxon>
        <taxon>metagenomes</taxon>
        <taxon>ecological metagenomes</taxon>
    </lineage>
</organism>
<gene>
    <name evidence="1" type="ORF">S06H3_52676</name>
</gene>
<proteinExistence type="predicted"/>
<dbReference type="InterPro" id="IPR029061">
    <property type="entry name" value="THDP-binding"/>
</dbReference>
<accession>X1QJG1</accession>
<feature type="non-terminal residue" evidence="1">
    <location>
        <position position="54"/>
    </location>
</feature>